<keyword evidence="6 9" id="KW-1133">Transmembrane helix</keyword>
<dbReference type="Pfam" id="PF06645">
    <property type="entry name" value="SPC12"/>
    <property type="match status" value="1"/>
</dbReference>
<comment type="caution">
    <text evidence="10">The sequence shown here is derived from an EMBL/GenBank/DDBJ whole genome shotgun (WGS) entry which is preliminary data.</text>
</comment>
<dbReference type="PANTHER" id="PTHR13202:SF0">
    <property type="entry name" value="SIGNAL PEPTIDASE COMPLEX SUBUNIT 1"/>
    <property type="match status" value="1"/>
</dbReference>
<evidence type="ECO:0000256" key="5">
    <source>
        <dbReference type="ARBA" id="ARBA00022824"/>
    </source>
</evidence>
<dbReference type="EMBL" id="CAJMWX010001073">
    <property type="protein sequence ID" value="CAE6465365.1"/>
    <property type="molecule type" value="Genomic_DNA"/>
</dbReference>
<keyword evidence="4 9" id="KW-0812">Transmembrane</keyword>
<proteinExistence type="inferred from homology"/>
<evidence type="ECO:0000256" key="3">
    <source>
        <dbReference type="ARBA" id="ARBA00017059"/>
    </source>
</evidence>
<evidence type="ECO:0000256" key="8">
    <source>
        <dbReference type="ARBA" id="ARBA00045204"/>
    </source>
</evidence>
<dbReference type="Proteomes" id="UP000663888">
    <property type="component" value="Unassembled WGS sequence"/>
</dbReference>
<dbReference type="GO" id="GO:0005787">
    <property type="term" value="C:signal peptidase complex"/>
    <property type="evidence" value="ECO:0007669"/>
    <property type="project" value="InterPro"/>
</dbReference>
<dbReference type="AlphaFoldDB" id="A0A8H3BU54"/>
<dbReference type="PANTHER" id="PTHR13202">
    <property type="entry name" value="MICROSOMAL SIGNAL PEPTIDASE 12 KDA SUBUNIT"/>
    <property type="match status" value="1"/>
</dbReference>
<evidence type="ECO:0000256" key="1">
    <source>
        <dbReference type="ARBA" id="ARBA00004477"/>
    </source>
</evidence>
<evidence type="ECO:0000313" key="10">
    <source>
        <dbReference type="EMBL" id="CAE6465365.1"/>
    </source>
</evidence>
<organism evidence="10 11">
    <name type="scientific">Rhizoctonia solani</name>
    <dbReference type="NCBI Taxonomy" id="456999"/>
    <lineage>
        <taxon>Eukaryota</taxon>
        <taxon>Fungi</taxon>
        <taxon>Dikarya</taxon>
        <taxon>Basidiomycota</taxon>
        <taxon>Agaricomycotina</taxon>
        <taxon>Agaricomycetes</taxon>
        <taxon>Cantharellales</taxon>
        <taxon>Ceratobasidiaceae</taxon>
        <taxon>Rhizoctonia</taxon>
    </lineage>
</organism>
<sequence length="86" mass="9595">MSAQLQAIIDGKIDFEGQQLVEAWMRYALAGATLFSFIAGYSTQSLQIGFGSFALAVLGVMLAFVPPWPFLNRHPLKWRKFKSKGE</sequence>
<feature type="transmembrane region" description="Helical" evidence="9">
    <location>
        <begin position="24"/>
        <end position="42"/>
    </location>
</feature>
<comment type="function">
    <text evidence="8">Component of the signal peptidase complex (SPC) which catalyzes the cleavage of N-terminal signal sequences from nascent proteins as they are translocated into the lumen of the endoplasmic reticulum. Dispensable for SPC enzymatic activity.</text>
</comment>
<dbReference type="GO" id="GO:0006465">
    <property type="term" value="P:signal peptide processing"/>
    <property type="evidence" value="ECO:0007669"/>
    <property type="project" value="InterPro"/>
</dbReference>
<evidence type="ECO:0000256" key="9">
    <source>
        <dbReference type="SAM" id="Phobius"/>
    </source>
</evidence>
<evidence type="ECO:0000256" key="6">
    <source>
        <dbReference type="ARBA" id="ARBA00022989"/>
    </source>
</evidence>
<keyword evidence="7 9" id="KW-0472">Membrane</keyword>
<name>A0A8H3BU54_9AGAM</name>
<reference evidence="10" key="1">
    <citation type="submission" date="2021-01" db="EMBL/GenBank/DDBJ databases">
        <authorList>
            <person name="Kaushik A."/>
        </authorList>
    </citation>
    <scope>NUCLEOTIDE SEQUENCE</scope>
    <source>
        <strain evidence="10">AG4-R118</strain>
    </source>
</reference>
<comment type="similarity">
    <text evidence="2">Belongs to the SPCS1 family.</text>
</comment>
<dbReference type="InterPro" id="IPR009542">
    <property type="entry name" value="Spc1/SPCS1"/>
</dbReference>
<evidence type="ECO:0000256" key="4">
    <source>
        <dbReference type="ARBA" id="ARBA00022692"/>
    </source>
</evidence>
<protein>
    <recommendedName>
        <fullName evidence="3">Signal peptidase complex subunit 1</fullName>
    </recommendedName>
</protein>
<evidence type="ECO:0000256" key="7">
    <source>
        <dbReference type="ARBA" id="ARBA00023136"/>
    </source>
</evidence>
<evidence type="ECO:0000256" key="2">
    <source>
        <dbReference type="ARBA" id="ARBA00005245"/>
    </source>
</evidence>
<comment type="subcellular location">
    <subcellularLocation>
        <location evidence="1">Endoplasmic reticulum membrane</location>
        <topology evidence="1">Multi-pass membrane protein</topology>
    </subcellularLocation>
</comment>
<keyword evidence="5" id="KW-0256">Endoplasmic reticulum</keyword>
<accession>A0A8H3BU54</accession>
<dbReference type="GO" id="GO:0045047">
    <property type="term" value="P:protein targeting to ER"/>
    <property type="evidence" value="ECO:0007669"/>
    <property type="project" value="TreeGrafter"/>
</dbReference>
<evidence type="ECO:0000313" key="11">
    <source>
        <dbReference type="Proteomes" id="UP000663888"/>
    </source>
</evidence>
<feature type="transmembrane region" description="Helical" evidence="9">
    <location>
        <begin position="48"/>
        <end position="71"/>
    </location>
</feature>
<gene>
    <name evidence="10" type="ORF">RDB_LOCUS97596</name>
</gene>